<dbReference type="SMART" id="SM00238">
    <property type="entry name" value="BIR"/>
    <property type="match status" value="1"/>
</dbReference>
<dbReference type="EMBL" id="CAJPWZ010000381">
    <property type="protein sequence ID" value="CAG2192315.1"/>
    <property type="molecule type" value="Genomic_DNA"/>
</dbReference>
<proteinExistence type="predicted"/>
<dbReference type="AlphaFoldDB" id="A0A8S3Q8G3"/>
<dbReference type="InterPro" id="IPR001370">
    <property type="entry name" value="BIR_rpt"/>
</dbReference>
<dbReference type="OrthoDB" id="6063402at2759"/>
<dbReference type="PROSITE" id="PS50143">
    <property type="entry name" value="BIR_REPEAT_2"/>
    <property type="match status" value="1"/>
</dbReference>
<evidence type="ECO:0000313" key="2">
    <source>
        <dbReference type="Proteomes" id="UP000683360"/>
    </source>
</evidence>
<comment type="caution">
    <text evidence="1">The sequence shown here is derived from an EMBL/GenBank/DDBJ whole genome shotgun (WGS) entry which is preliminary data.</text>
</comment>
<sequence length="219" mass="26374">MQIISRDQKPLINDLFNSIFSSDKIKIIRITGLTNFHYDDFRRDRNLFDELVDIYLDHFKTVTHDFRLKYWYHYKRHHMRHSDRTLDISGPLLKCFSLMTHENIHYPKMEELEARENSLKTFPLKSSTFRSKLADAGFFYFDYIDYVQCFCCGGCLRTWSIDDEPLERHVERFPYCSFHVDIRKRNTDETNHEQIPPFIGEAQNSENSEKIVEDKLIQK</sequence>
<dbReference type="PANTHER" id="PTHR10044">
    <property type="entry name" value="INHIBITOR OF APOPTOSIS"/>
    <property type="match status" value="1"/>
</dbReference>
<dbReference type="InterPro" id="IPR050784">
    <property type="entry name" value="IAP"/>
</dbReference>
<name>A0A8S3Q8G3_MYTED</name>
<reference evidence="1" key="1">
    <citation type="submission" date="2021-03" db="EMBL/GenBank/DDBJ databases">
        <authorList>
            <person name="Bekaert M."/>
        </authorList>
    </citation>
    <scope>NUCLEOTIDE SEQUENCE</scope>
</reference>
<dbReference type="Pfam" id="PF00653">
    <property type="entry name" value="BIR"/>
    <property type="match status" value="1"/>
</dbReference>
<evidence type="ECO:0000313" key="1">
    <source>
        <dbReference type="EMBL" id="CAG2192315.1"/>
    </source>
</evidence>
<organism evidence="1 2">
    <name type="scientific">Mytilus edulis</name>
    <name type="common">Blue mussel</name>
    <dbReference type="NCBI Taxonomy" id="6550"/>
    <lineage>
        <taxon>Eukaryota</taxon>
        <taxon>Metazoa</taxon>
        <taxon>Spiralia</taxon>
        <taxon>Lophotrochozoa</taxon>
        <taxon>Mollusca</taxon>
        <taxon>Bivalvia</taxon>
        <taxon>Autobranchia</taxon>
        <taxon>Pteriomorphia</taxon>
        <taxon>Mytilida</taxon>
        <taxon>Mytiloidea</taxon>
        <taxon>Mytilidae</taxon>
        <taxon>Mytilinae</taxon>
        <taxon>Mytilus</taxon>
    </lineage>
</organism>
<protein>
    <submittedName>
        <fullName evidence="1">Uncharacterized protein</fullName>
    </submittedName>
</protein>
<accession>A0A8S3Q8G3</accession>
<dbReference type="Proteomes" id="UP000683360">
    <property type="component" value="Unassembled WGS sequence"/>
</dbReference>
<dbReference type="Gene3D" id="1.10.1170.10">
    <property type="entry name" value="Inhibitor Of Apoptosis Protein (2mihbC-IAP-1), Chain A"/>
    <property type="match status" value="1"/>
</dbReference>
<dbReference type="PANTHER" id="PTHR10044:SF139">
    <property type="entry name" value="DEATH-ASSOCIATED INHIBITOR OF APOPTOSIS 2"/>
    <property type="match status" value="1"/>
</dbReference>
<gene>
    <name evidence="1" type="ORF">MEDL_7444</name>
</gene>
<dbReference type="SUPFAM" id="SSF57924">
    <property type="entry name" value="Inhibitor of apoptosis (IAP) repeat"/>
    <property type="match status" value="1"/>
</dbReference>
<dbReference type="GO" id="GO:0005737">
    <property type="term" value="C:cytoplasm"/>
    <property type="evidence" value="ECO:0007669"/>
    <property type="project" value="TreeGrafter"/>
</dbReference>
<dbReference type="CDD" id="cd00022">
    <property type="entry name" value="BIR"/>
    <property type="match status" value="1"/>
</dbReference>
<keyword evidence="2" id="KW-1185">Reference proteome</keyword>
<dbReference type="GO" id="GO:0005634">
    <property type="term" value="C:nucleus"/>
    <property type="evidence" value="ECO:0007669"/>
    <property type="project" value="TreeGrafter"/>
</dbReference>